<organism evidence="3 4">
    <name type="scientific">Hortaea werneckii</name>
    <name type="common">Black yeast</name>
    <name type="synonym">Cladosporium werneckii</name>
    <dbReference type="NCBI Taxonomy" id="91943"/>
    <lineage>
        <taxon>Eukaryota</taxon>
        <taxon>Fungi</taxon>
        <taxon>Dikarya</taxon>
        <taxon>Ascomycota</taxon>
        <taxon>Pezizomycotina</taxon>
        <taxon>Dothideomycetes</taxon>
        <taxon>Dothideomycetidae</taxon>
        <taxon>Mycosphaerellales</taxon>
        <taxon>Teratosphaeriaceae</taxon>
        <taxon>Hortaea</taxon>
    </lineage>
</organism>
<evidence type="ECO:0000313" key="4">
    <source>
        <dbReference type="Proteomes" id="UP000269276"/>
    </source>
</evidence>
<dbReference type="PROSITE" id="PS50812">
    <property type="entry name" value="PWWP"/>
    <property type="match status" value="1"/>
</dbReference>
<feature type="compositionally biased region" description="Basic residues" evidence="1">
    <location>
        <begin position="94"/>
        <end position="103"/>
    </location>
</feature>
<dbReference type="GO" id="GO:0005739">
    <property type="term" value="C:mitochondrion"/>
    <property type="evidence" value="ECO:0007669"/>
    <property type="project" value="InterPro"/>
</dbReference>
<dbReference type="AlphaFoldDB" id="A0A3M7DAR7"/>
<dbReference type="SUPFAM" id="SSF63748">
    <property type="entry name" value="Tudor/PWWP/MBT"/>
    <property type="match status" value="1"/>
</dbReference>
<feature type="compositionally biased region" description="Low complexity" evidence="1">
    <location>
        <begin position="312"/>
        <end position="323"/>
    </location>
</feature>
<dbReference type="SMART" id="SM00293">
    <property type="entry name" value="PWWP"/>
    <property type="match status" value="1"/>
</dbReference>
<feature type="compositionally biased region" description="Basic residues" evidence="1">
    <location>
        <begin position="353"/>
        <end position="362"/>
    </location>
</feature>
<dbReference type="PANTHER" id="PTHR22910">
    <property type="entry name" value="PROTEIN MGARP"/>
    <property type="match status" value="1"/>
</dbReference>
<dbReference type="VEuPathDB" id="FungiDB:BTJ68_06220"/>
<feature type="domain" description="PWWP" evidence="2">
    <location>
        <begin position="113"/>
        <end position="196"/>
    </location>
</feature>
<feature type="region of interest" description="Disordered" evidence="1">
    <location>
        <begin position="1"/>
        <end position="108"/>
    </location>
</feature>
<feature type="compositionally biased region" description="Basic and acidic residues" evidence="1">
    <location>
        <begin position="257"/>
        <end position="272"/>
    </location>
</feature>
<proteinExistence type="predicted"/>
<gene>
    <name evidence="3" type="ORF">D0863_11303</name>
</gene>
<feature type="compositionally biased region" description="Basic and acidic residues" evidence="1">
    <location>
        <begin position="512"/>
        <end position="560"/>
    </location>
</feature>
<dbReference type="EMBL" id="QWIP01000526">
    <property type="protein sequence ID" value="RMY61359.1"/>
    <property type="molecule type" value="Genomic_DNA"/>
</dbReference>
<feature type="region of interest" description="Disordered" evidence="1">
    <location>
        <begin position="257"/>
        <end position="382"/>
    </location>
</feature>
<dbReference type="InterPro" id="IPR026093">
    <property type="entry name" value="MGARP"/>
</dbReference>
<dbReference type="Proteomes" id="UP000269276">
    <property type="component" value="Unassembled WGS sequence"/>
</dbReference>
<evidence type="ECO:0000259" key="2">
    <source>
        <dbReference type="PROSITE" id="PS50812"/>
    </source>
</evidence>
<evidence type="ECO:0000313" key="3">
    <source>
        <dbReference type="EMBL" id="RMY61359.1"/>
    </source>
</evidence>
<dbReference type="Gene3D" id="2.30.30.140">
    <property type="match status" value="1"/>
</dbReference>
<reference evidence="3 4" key="1">
    <citation type="journal article" date="2018" name="BMC Genomics">
        <title>Genomic evidence for intraspecific hybridization in a clonal and extremely halotolerant yeast.</title>
        <authorList>
            <person name="Gostincar C."/>
            <person name="Stajich J.E."/>
            <person name="Zupancic J."/>
            <person name="Zalar P."/>
            <person name="Gunde-Cimerman N."/>
        </authorList>
    </citation>
    <scope>NUCLEOTIDE SEQUENCE [LARGE SCALE GENOMIC DNA]</scope>
    <source>
        <strain evidence="3 4">EXF-2682</strain>
    </source>
</reference>
<feature type="region of interest" description="Disordered" evidence="1">
    <location>
        <begin position="475"/>
        <end position="608"/>
    </location>
</feature>
<accession>A0A3M7DAR7</accession>
<dbReference type="Pfam" id="PF00855">
    <property type="entry name" value="PWWP"/>
    <property type="match status" value="1"/>
</dbReference>
<dbReference type="OrthoDB" id="62853at2759"/>
<dbReference type="InterPro" id="IPR000313">
    <property type="entry name" value="PWWP_dom"/>
</dbReference>
<dbReference type="PANTHER" id="PTHR22910:SF6">
    <property type="entry name" value="PROTEIN MGARP"/>
    <property type="match status" value="1"/>
</dbReference>
<name>A0A3M7DAR7_HORWE</name>
<feature type="compositionally biased region" description="Low complexity" evidence="1">
    <location>
        <begin position="481"/>
        <end position="499"/>
    </location>
</feature>
<evidence type="ECO:0000256" key="1">
    <source>
        <dbReference type="SAM" id="MobiDB-lite"/>
    </source>
</evidence>
<protein>
    <recommendedName>
        <fullName evidence="2">PWWP domain-containing protein</fullName>
    </recommendedName>
</protein>
<sequence length="608" mass="66848">MADEPTTHDPAPADAPAPPSEHAAEPTEPVSDNTNVTKEDEETAGKQATTEVNAPDGDHTTEVAEPPNATGDATPASGKKDSKRKSTGAVPEHRMKKTPKKKTGPTLHLDCKPGEHYWARLKGYPPWPAIICDEEMLPESLLASRPISTARPDGSLRHDFEEGGKNAKDRTFPVMFLFTNEFSWLVNTGLTPLDPEQCKEKPKGKMTKALSSAYELAVENHDLQYYKDELKRFQEEHQQYLESVAEAEAEAERVAEEKAKAAEEAAKDEEKKLKKKARKSKGADEDVEMDDAEGPKSTKKRKKDADSETESKVSFTKVVKVSTQLTLRKPKKTPKVTKLNAPKTPNGESSAKKAAKPKKKVSAPKEEDEKEAQPQMTEAERLQQREKAVLYLRHRLQKGFLSRDQAPQEHEMASMADFFGQLENYDNLEPSIIRVTKIHKVLKAIVKLHSIPKDEEYNFKKRSAAMLEVWNKKMESDGDGAASAPPATSEEPKSAPAAPAEEKEPETNGETKAAEPDTKPEQPDTEAKEGTEKEAEDKPEEKGAEAADKIEEKAVEKSGEETTQQAVEEPPAAPVEKIAPGNDARDEAVDGEGDASMQTAPEMPAEAA</sequence>
<comment type="caution">
    <text evidence="3">The sequence shown here is derived from an EMBL/GenBank/DDBJ whole genome shotgun (WGS) entry which is preliminary data.</text>
</comment>